<dbReference type="Gramene" id="TVT99202">
    <property type="protein sequence ID" value="TVT99202"/>
    <property type="gene ID" value="EJB05_55443"/>
</dbReference>
<keyword evidence="1" id="KW-0812">Transmembrane</keyword>
<feature type="transmembrane region" description="Helical" evidence="1">
    <location>
        <begin position="80"/>
        <end position="98"/>
    </location>
</feature>
<gene>
    <name evidence="2" type="ORF">EJB05_55443</name>
</gene>
<dbReference type="AlphaFoldDB" id="A0A5J9SJZ3"/>
<evidence type="ECO:0000313" key="2">
    <source>
        <dbReference type="EMBL" id="TVT99202.1"/>
    </source>
</evidence>
<dbReference type="PANTHER" id="PTHR46610">
    <property type="entry name" value="OS05G0181300 PROTEIN"/>
    <property type="match status" value="1"/>
</dbReference>
<reference evidence="2 3" key="1">
    <citation type="journal article" date="2019" name="Sci. Rep.">
        <title>A high-quality genome of Eragrostis curvula grass provides insights into Poaceae evolution and supports new strategies to enhance forage quality.</title>
        <authorList>
            <person name="Carballo J."/>
            <person name="Santos B.A.C.M."/>
            <person name="Zappacosta D."/>
            <person name="Garbus I."/>
            <person name="Selva J.P."/>
            <person name="Gallo C.A."/>
            <person name="Diaz A."/>
            <person name="Albertini E."/>
            <person name="Caccamo M."/>
            <person name="Echenique V."/>
        </authorList>
    </citation>
    <scope>NUCLEOTIDE SEQUENCE [LARGE SCALE GENOMIC DNA]</scope>
    <source>
        <strain evidence="3">cv. Victoria</strain>
        <tissue evidence="2">Leaf</tissue>
    </source>
</reference>
<organism evidence="2 3">
    <name type="scientific">Eragrostis curvula</name>
    <name type="common">weeping love grass</name>
    <dbReference type="NCBI Taxonomy" id="38414"/>
    <lineage>
        <taxon>Eukaryota</taxon>
        <taxon>Viridiplantae</taxon>
        <taxon>Streptophyta</taxon>
        <taxon>Embryophyta</taxon>
        <taxon>Tracheophyta</taxon>
        <taxon>Spermatophyta</taxon>
        <taxon>Magnoliopsida</taxon>
        <taxon>Liliopsida</taxon>
        <taxon>Poales</taxon>
        <taxon>Poaceae</taxon>
        <taxon>PACMAD clade</taxon>
        <taxon>Chloridoideae</taxon>
        <taxon>Eragrostideae</taxon>
        <taxon>Eragrostidinae</taxon>
        <taxon>Eragrostis</taxon>
    </lineage>
</organism>
<feature type="transmembrane region" description="Helical" evidence="1">
    <location>
        <begin position="48"/>
        <end position="68"/>
    </location>
</feature>
<name>A0A5J9SJZ3_9POAL</name>
<dbReference type="InterPro" id="IPR045501">
    <property type="entry name" value="DUF6490"/>
</dbReference>
<feature type="transmembrane region" description="Helical" evidence="1">
    <location>
        <begin position="125"/>
        <end position="143"/>
    </location>
</feature>
<keyword evidence="1" id="KW-0472">Membrane</keyword>
<proteinExistence type="predicted"/>
<evidence type="ECO:0000313" key="3">
    <source>
        <dbReference type="Proteomes" id="UP000324897"/>
    </source>
</evidence>
<keyword evidence="3" id="KW-1185">Reference proteome</keyword>
<protein>
    <submittedName>
        <fullName evidence="2">Uncharacterized protein</fullName>
    </submittedName>
</protein>
<feature type="transmembrane region" description="Helical" evidence="1">
    <location>
        <begin position="149"/>
        <end position="170"/>
    </location>
</feature>
<sequence length="204" mass="22588">MEAGNNNVAASFSCNKQRQQHQQADVPDQQRACPSETKRGCARLLRRAAGQLCSISTALVLFLTYSFVQTACRVRDRPSDMAFVVLAYADLAALFWCLRRVERLVTTDQASSSPAAGEERRRLQVAVWALSTVLSCAFAYRVSLVMPPVLVIVVWSMTVSVVLVGFYLLVVCKDQGYRVLDDDTNAGHGRAFQKIDPVVEVEQV</sequence>
<dbReference type="Proteomes" id="UP000324897">
    <property type="component" value="Unassembled WGS sequence"/>
</dbReference>
<feature type="non-terminal residue" evidence="2">
    <location>
        <position position="1"/>
    </location>
</feature>
<comment type="caution">
    <text evidence="2">The sequence shown here is derived from an EMBL/GenBank/DDBJ whole genome shotgun (WGS) entry which is preliminary data.</text>
</comment>
<keyword evidence="1" id="KW-1133">Transmembrane helix</keyword>
<dbReference type="OrthoDB" id="687800at2759"/>
<dbReference type="EMBL" id="RWGY01000746">
    <property type="protein sequence ID" value="TVT99202.1"/>
    <property type="molecule type" value="Genomic_DNA"/>
</dbReference>
<evidence type="ECO:0000256" key="1">
    <source>
        <dbReference type="SAM" id="Phobius"/>
    </source>
</evidence>
<dbReference type="PANTHER" id="PTHR46610:SF20">
    <property type="entry name" value="OS05G0181300 PROTEIN"/>
    <property type="match status" value="1"/>
</dbReference>
<accession>A0A5J9SJZ3</accession>
<dbReference type="Pfam" id="PF20100">
    <property type="entry name" value="DUF6490"/>
    <property type="match status" value="1"/>
</dbReference>